<evidence type="ECO:0000313" key="9">
    <source>
        <dbReference type="Proteomes" id="UP000266673"/>
    </source>
</evidence>
<evidence type="ECO:0000256" key="4">
    <source>
        <dbReference type="ARBA" id="ARBA00022989"/>
    </source>
</evidence>
<dbReference type="SUPFAM" id="SSF90123">
    <property type="entry name" value="ABC transporter transmembrane region"/>
    <property type="match status" value="1"/>
</dbReference>
<dbReference type="GO" id="GO:0042626">
    <property type="term" value="F:ATPase-coupled transmembrane transporter activity"/>
    <property type="evidence" value="ECO:0007669"/>
    <property type="project" value="TreeGrafter"/>
</dbReference>
<dbReference type="Gene3D" id="3.40.50.300">
    <property type="entry name" value="P-loop containing nucleotide triphosphate hydrolases"/>
    <property type="match status" value="2"/>
</dbReference>
<keyword evidence="2" id="KW-0547">Nucleotide-binding</keyword>
<reference evidence="8 9" key="1">
    <citation type="submission" date="2018-06" db="EMBL/GenBank/DDBJ databases">
        <title>Comparative genomics reveals the genomic features of Rhizophagus irregularis, R. cerebriforme, R. diaphanum and Gigaspora rosea, and their symbiotic lifestyle signature.</title>
        <authorList>
            <person name="Morin E."/>
            <person name="San Clemente H."/>
            <person name="Chen E.C.H."/>
            <person name="De La Providencia I."/>
            <person name="Hainaut M."/>
            <person name="Kuo A."/>
            <person name="Kohler A."/>
            <person name="Murat C."/>
            <person name="Tang N."/>
            <person name="Roy S."/>
            <person name="Loubradou J."/>
            <person name="Henrissat B."/>
            <person name="Grigoriev I.V."/>
            <person name="Corradi N."/>
            <person name="Roux C."/>
            <person name="Martin F.M."/>
        </authorList>
    </citation>
    <scope>NUCLEOTIDE SEQUENCE [LARGE SCALE GENOMIC DNA]</scope>
    <source>
        <strain evidence="8 9">DAOM 194757</strain>
    </source>
</reference>
<keyword evidence="5 6" id="KW-0472">Membrane</keyword>
<proteinExistence type="predicted"/>
<dbReference type="InterPro" id="IPR050173">
    <property type="entry name" value="ABC_transporter_C-like"/>
</dbReference>
<evidence type="ECO:0000259" key="7">
    <source>
        <dbReference type="SMART" id="SM00382"/>
    </source>
</evidence>
<keyword evidence="3" id="KW-0067">ATP-binding</keyword>
<dbReference type="OrthoDB" id="6500128at2759"/>
<keyword evidence="1 6" id="KW-0812">Transmembrane</keyword>
<dbReference type="PANTHER" id="PTHR24223">
    <property type="entry name" value="ATP-BINDING CASSETTE SUB-FAMILY C"/>
    <property type="match status" value="1"/>
</dbReference>
<dbReference type="InterPro" id="IPR036640">
    <property type="entry name" value="ABC1_TM_sf"/>
</dbReference>
<dbReference type="InterPro" id="IPR003593">
    <property type="entry name" value="AAA+_ATPase"/>
</dbReference>
<keyword evidence="9" id="KW-1185">Reference proteome</keyword>
<accession>A0A397VUP0</accession>
<dbReference type="SUPFAM" id="SSF52540">
    <property type="entry name" value="P-loop containing nucleoside triphosphate hydrolases"/>
    <property type="match status" value="1"/>
</dbReference>
<name>A0A397VUP0_9GLOM</name>
<dbReference type="GO" id="GO:0016887">
    <property type="term" value="F:ATP hydrolysis activity"/>
    <property type="evidence" value="ECO:0007669"/>
    <property type="project" value="InterPro"/>
</dbReference>
<dbReference type="STRING" id="44941.A0A397VUP0"/>
<dbReference type="PANTHER" id="PTHR24223:SF415">
    <property type="entry name" value="FI20190P1"/>
    <property type="match status" value="1"/>
</dbReference>
<dbReference type="Gene3D" id="1.20.1560.10">
    <property type="entry name" value="ABC transporter type 1, transmembrane domain"/>
    <property type="match status" value="1"/>
</dbReference>
<evidence type="ECO:0000256" key="2">
    <source>
        <dbReference type="ARBA" id="ARBA00022741"/>
    </source>
</evidence>
<dbReference type="AlphaFoldDB" id="A0A397VUP0"/>
<dbReference type="GO" id="GO:0005524">
    <property type="term" value="F:ATP binding"/>
    <property type="evidence" value="ECO:0007669"/>
    <property type="project" value="UniProtKB-KW"/>
</dbReference>
<dbReference type="InterPro" id="IPR003439">
    <property type="entry name" value="ABC_transporter-like_ATP-bd"/>
</dbReference>
<keyword evidence="8" id="KW-0378">Hydrolase</keyword>
<evidence type="ECO:0000256" key="3">
    <source>
        <dbReference type="ARBA" id="ARBA00022840"/>
    </source>
</evidence>
<dbReference type="EMBL" id="QKWP01000295">
    <property type="protein sequence ID" value="RIB22736.1"/>
    <property type="molecule type" value="Genomic_DNA"/>
</dbReference>
<dbReference type="Pfam" id="PF00005">
    <property type="entry name" value="ABC_tran"/>
    <property type="match status" value="1"/>
</dbReference>
<evidence type="ECO:0000313" key="8">
    <source>
        <dbReference type="EMBL" id="RIB22736.1"/>
    </source>
</evidence>
<feature type="domain" description="AAA+ ATPase" evidence="7">
    <location>
        <begin position="118"/>
        <end position="252"/>
    </location>
</feature>
<feature type="transmembrane region" description="Helical" evidence="6">
    <location>
        <begin position="50"/>
        <end position="69"/>
    </location>
</feature>
<dbReference type="GO" id="GO:0016020">
    <property type="term" value="C:membrane"/>
    <property type="evidence" value="ECO:0007669"/>
    <property type="project" value="InterPro"/>
</dbReference>
<protein>
    <submittedName>
        <fullName evidence="8">P-loop containing nucleoside triphosphate hydrolase protein</fullName>
    </submittedName>
</protein>
<feature type="non-terminal residue" evidence="8">
    <location>
        <position position="1"/>
    </location>
</feature>
<gene>
    <name evidence="8" type="ORF">C2G38_2294118</name>
</gene>
<dbReference type="Proteomes" id="UP000266673">
    <property type="component" value="Unassembled WGS sequence"/>
</dbReference>
<sequence>MFLDLENRVYFLYISVQRWLSVRLETISNILIFFASLFAIIFKLDVGPSIIGLVLAYILQTTQTFNLIVNQSFKLETDMNSVEHLVYYCNNLEDEAKNIVLENRLPLVLKGISVDIKAAEKIRVIGRTGCGKSTFAKSFFRFIEVTSGSIVIDNIDISTIGLKDLRINITIISQDSVLFNKPIMLDSPIKENGSNFLQSQQQLIAIARELVQHSKLIIMDEATASIDFKTDNLIQTTISNVFKNSTVIIIVHRL</sequence>
<dbReference type="InterPro" id="IPR027417">
    <property type="entry name" value="P-loop_NTPase"/>
</dbReference>
<comment type="caution">
    <text evidence="8">The sequence shown here is derived from an EMBL/GenBank/DDBJ whole genome shotgun (WGS) entry which is preliminary data.</text>
</comment>
<evidence type="ECO:0000256" key="6">
    <source>
        <dbReference type="SAM" id="Phobius"/>
    </source>
</evidence>
<keyword evidence="4 6" id="KW-1133">Transmembrane helix</keyword>
<evidence type="ECO:0000256" key="1">
    <source>
        <dbReference type="ARBA" id="ARBA00022692"/>
    </source>
</evidence>
<feature type="transmembrane region" description="Helical" evidence="6">
    <location>
        <begin position="27"/>
        <end position="44"/>
    </location>
</feature>
<dbReference type="SMART" id="SM00382">
    <property type="entry name" value="AAA"/>
    <property type="match status" value="1"/>
</dbReference>
<organism evidence="8 9">
    <name type="scientific">Gigaspora rosea</name>
    <dbReference type="NCBI Taxonomy" id="44941"/>
    <lineage>
        <taxon>Eukaryota</taxon>
        <taxon>Fungi</taxon>
        <taxon>Fungi incertae sedis</taxon>
        <taxon>Mucoromycota</taxon>
        <taxon>Glomeromycotina</taxon>
        <taxon>Glomeromycetes</taxon>
        <taxon>Diversisporales</taxon>
        <taxon>Gigasporaceae</taxon>
        <taxon>Gigaspora</taxon>
    </lineage>
</organism>
<evidence type="ECO:0000256" key="5">
    <source>
        <dbReference type="ARBA" id="ARBA00023136"/>
    </source>
</evidence>